<dbReference type="EMBL" id="LR031880">
    <property type="protein sequence ID" value="VDD62597.1"/>
    <property type="molecule type" value="Genomic_DNA"/>
</dbReference>
<accession>A0A3P6FW86</accession>
<feature type="domain" description="RNase H type-1" evidence="1">
    <location>
        <begin position="49"/>
        <end position="160"/>
    </location>
</feature>
<organism evidence="2">
    <name type="scientific">Brassica oleracea</name>
    <name type="common">Wild cabbage</name>
    <dbReference type="NCBI Taxonomy" id="3712"/>
    <lineage>
        <taxon>Eukaryota</taxon>
        <taxon>Viridiplantae</taxon>
        <taxon>Streptophyta</taxon>
        <taxon>Embryophyta</taxon>
        <taxon>Tracheophyta</taxon>
        <taxon>Spermatophyta</taxon>
        <taxon>Magnoliopsida</taxon>
        <taxon>eudicotyledons</taxon>
        <taxon>Gunneridae</taxon>
        <taxon>Pentapetalae</taxon>
        <taxon>rosids</taxon>
        <taxon>malvids</taxon>
        <taxon>Brassicales</taxon>
        <taxon>Brassicaceae</taxon>
        <taxon>Brassiceae</taxon>
        <taxon>Brassica</taxon>
    </lineage>
</organism>
<protein>
    <recommendedName>
        <fullName evidence="1">RNase H type-1 domain-containing protein</fullName>
    </recommendedName>
</protein>
<dbReference type="Pfam" id="PF13456">
    <property type="entry name" value="RVT_3"/>
    <property type="match status" value="1"/>
</dbReference>
<sequence>MQWRKLKYGTSSTVIIALRFSVLVLARHWSPPMQYQVKCNIHANWRNDKLHCGGGSWITRDYQEKVVDHAQEALTSYHDRVTAEMRLLIWILQNSKDLHIQEVVIGSDLSELVEAIKRPNDWSRYCWLLHQVAWLTLALPLLCFEIESYALNQVAREISKSVLRDGGKIREEPRLLLPRRF</sequence>
<proteinExistence type="predicted"/>
<dbReference type="AlphaFoldDB" id="A0A3P6FW86"/>
<evidence type="ECO:0000259" key="1">
    <source>
        <dbReference type="Pfam" id="PF13456"/>
    </source>
</evidence>
<dbReference type="InterPro" id="IPR052929">
    <property type="entry name" value="RNase_H-like_EbsB-rel"/>
</dbReference>
<evidence type="ECO:0000313" key="2">
    <source>
        <dbReference type="EMBL" id="VDD62597.1"/>
    </source>
</evidence>
<dbReference type="GO" id="GO:0003676">
    <property type="term" value="F:nucleic acid binding"/>
    <property type="evidence" value="ECO:0007669"/>
    <property type="project" value="InterPro"/>
</dbReference>
<name>A0A3P6FW86_BRAOL</name>
<gene>
    <name evidence="2" type="ORF">BOLC6T38050H</name>
</gene>
<dbReference type="PANTHER" id="PTHR47074">
    <property type="entry name" value="BNAC02G40300D PROTEIN"/>
    <property type="match status" value="1"/>
</dbReference>
<dbReference type="GO" id="GO:0004523">
    <property type="term" value="F:RNA-DNA hybrid ribonuclease activity"/>
    <property type="evidence" value="ECO:0007669"/>
    <property type="project" value="InterPro"/>
</dbReference>
<dbReference type="PANTHER" id="PTHR47074:SF53">
    <property type="entry name" value="REVERSE TRANSCRIPTASE-LIKE PROTEIN"/>
    <property type="match status" value="1"/>
</dbReference>
<reference evidence="2" key="1">
    <citation type="submission" date="2018-11" db="EMBL/GenBank/DDBJ databases">
        <authorList>
            <consortium name="Genoscope - CEA"/>
            <person name="William W."/>
        </authorList>
    </citation>
    <scope>NUCLEOTIDE SEQUENCE</scope>
</reference>
<dbReference type="InterPro" id="IPR002156">
    <property type="entry name" value="RNaseH_domain"/>
</dbReference>